<evidence type="ECO:0000256" key="4">
    <source>
        <dbReference type="ARBA" id="ARBA00022723"/>
    </source>
</evidence>
<dbReference type="EMBL" id="JRYO01000193">
    <property type="protein sequence ID" value="KHE91511.1"/>
    <property type="molecule type" value="Genomic_DNA"/>
</dbReference>
<dbReference type="PANTHER" id="PTHR11228:SF34">
    <property type="entry name" value="TUNGSTEN-CONTAINING ALDEHYDE FERREDOXIN OXIDOREDUCTASE COFACTOR MODIFYING PROTEIN"/>
    <property type="match status" value="1"/>
</dbReference>
<dbReference type="InterPro" id="IPR013785">
    <property type="entry name" value="Aldolase_TIM"/>
</dbReference>
<reference evidence="8 9" key="1">
    <citation type="submission" date="2014-10" db="EMBL/GenBank/DDBJ databases">
        <title>Draft genome of anammox bacterium scalindua brodae, obtained using differential coverage binning of sequence data from two enrichment reactors.</title>
        <authorList>
            <person name="Speth D.R."/>
            <person name="Russ L."/>
            <person name="Kartal B."/>
            <person name="Op den Camp H.J."/>
            <person name="Dutilh B.E."/>
            <person name="Jetten M.S."/>
        </authorList>
    </citation>
    <scope>NUCLEOTIDE SEQUENCE [LARGE SCALE GENOMIC DNA]</scope>
    <source>
        <strain evidence="8">RU1</strain>
    </source>
</reference>
<dbReference type="Proteomes" id="UP000030652">
    <property type="component" value="Unassembled WGS sequence"/>
</dbReference>
<evidence type="ECO:0000256" key="2">
    <source>
        <dbReference type="ARBA" id="ARBA00022485"/>
    </source>
</evidence>
<dbReference type="eggNOG" id="COG0535">
    <property type="taxonomic scope" value="Bacteria"/>
</dbReference>
<evidence type="ECO:0000256" key="5">
    <source>
        <dbReference type="ARBA" id="ARBA00023004"/>
    </source>
</evidence>
<comment type="cofactor">
    <cofactor evidence="1">
        <name>[4Fe-4S] cluster</name>
        <dbReference type="ChEBI" id="CHEBI:49883"/>
    </cofactor>
</comment>
<evidence type="ECO:0000256" key="3">
    <source>
        <dbReference type="ARBA" id="ARBA00022691"/>
    </source>
</evidence>
<keyword evidence="6" id="KW-0411">Iron-sulfur</keyword>
<dbReference type="AlphaFoldDB" id="A0A0B0EHJ8"/>
<evidence type="ECO:0000313" key="8">
    <source>
        <dbReference type="EMBL" id="KHE91511.1"/>
    </source>
</evidence>
<evidence type="ECO:0000313" key="9">
    <source>
        <dbReference type="Proteomes" id="UP000030652"/>
    </source>
</evidence>
<dbReference type="InterPro" id="IPR058240">
    <property type="entry name" value="rSAM_sf"/>
</dbReference>
<keyword evidence="3" id="KW-0949">S-adenosyl-L-methionine</keyword>
<dbReference type="PANTHER" id="PTHR11228">
    <property type="entry name" value="RADICAL SAM DOMAIN PROTEIN"/>
    <property type="match status" value="1"/>
</dbReference>
<feature type="domain" description="Radical SAM core" evidence="7">
    <location>
        <begin position="16"/>
        <end position="240"/>
    </location>
</feature>
<dbReference type="Pfam" id="PF04055">
    <property type="entry name" value="Radical_SAM"/>
    <property type="match status" value="1"/>
</dbReference>
<dbReference type="SUPFAM" id="SSF102114">
    <property type="entry name" value="Radical SAM enzymes"/>
    <property type="match status" value="1"/>
</dbReference>
<protein>
    <submittedName>
        <fullName evidence="8">Cofactor modifying protein</fullName>
    </submittedName>
</protein>
<dbReference type="GO" id="GO:0051536">
    <property type="term" value="F:iron-sulfur cluster binding"/>
    <property type="evidence" value="ECO:0007669"/>
    <property type="project" value="UniProtKB-KW"/>
</dbReference>
<keyword evidence="2" id="KW-0004">4Fe-4S</keyword>
<accession>A0A0B0EHJ8</accession>
<evidence type="ECO:0000256" key="1">
    <source>
        <dbReference type="ARBA" id="ARBA00001966"/>
    </source>
</evidence>
<name>A0A0B0EHJ8_9BACT</name>
<keyword evidence="4" id="KW-0479">Metal-binding</keyword>
<dbReference type="InterPro" id="IPR034391">
    <property type="entry name" value="AdoMet-like_SPASM_containing"/>
</dbReference>
<keyword evidence="5" id="KW-0408">Iron</keyword>
<evidence type="ECO:0000259" key="7">
    <source>
        <dbReference type="PROSITE" id="PS51918"/>
    </source>
</evidence>
<dbReference type="CDD" id="cd21109">
    <property type="entry name" value="SPASM"/>
    <property type="match status" value="1"/>
</dbReference>
<dbReference type="InterPro" id="IPR050377">
    <property type="entry name" value="Radical_SAM_PqqE_MftC-like"/>
</dbReference>
<organism evidence="8 9">
    <name type="scientific">Candidatus Scalindua brodae</name>
    <dbReference type="NCBI Taxonomy" id="237368"/>
    <lineage>
        <taxon>Bacteria</taxon>
        <taxon>Pseudomonadati</taxon>
        <taxon>Planctomycetota</taxon>
        <taxon>Candidatus Brocadiia</taxon>
        <taxon>Candidatus Brocadiales</taxon>
        <taxon>Candidatus Scalinduaceae</taxon>
        <taxon>Candidatus Scalindua</taxon>
    </lineage>
</organism>
<dbReference type="SFLD" id="SFLDG01387">
    <property type="entry name" value="BtrN-like_SPASM_domain_contain"/>
    <property type="match status" value="1"/>
</dbReference>
<sequence length="372" mass="42211">MIYFNNNHINILTKHVPGPERLNIELTTSCNIKCIMCRGKNSYVKDNNAGKFLRVEDFVTVLNGTDLNRLKLVNLAGNAESLLNPDIVPILNVCRENNIIVELITNGTLLTPQISKLLLGFCSEIHISFGGSTKQTFESIRQGAEFELVCENIRTLSDLKKSTNNQYPHIWLNPILMKRSIQELPDIIKLAMDLGCQGVACSHLIVSSPELIEESLYFHKTECNTFLQKAEVLAKEYDIKLIIPRYFTAESSCDEGNNGHKEAWKNCRFLWNHAILGVEGIEPCGSYKNMDFDGNIVRNRFMDIWNNDWYANMRYMLLTGNPPDICKVCKDPSVKDVNNIGSYFTDEFLPEAIAYAQTLETTHLSKDLELSC</sequence>
<proteinExistence type="predicted"/>
<dbReference type="GO" id="GO:0046872">
    <property type="term" value="F:metal ion binding"/>
    <property type="evidence" value="ECO:0007669"/>
    <property type="project" value="UniProtKB-KW"/>
</dbReference>
<comment type="caution">
    <text evidence="8">The sequence shown here is derived from an EMBL/GenBank/DDBJ whole genome shotgun (WGS) entry which is preliminary data.</text>
</comment>
<dbReference type="PROSITE" id="PS51918">
    <property type="entry name" value="RADICAL_SAM"/>
    <property type="match status" value="1"/>
</dbReference>
<dbReference type="Gene3D" id="3.20.20.70">
    <property type="entry name" value="Aldolase class I"/>
    <property type="match status" value="1"/>
</dbReference>
<dbReference type="SFLD" id="SFLDS00029">
    <property type="entry name" value="Radical_SAM"/>
    <property type="match status" value="1"/>
</dbReference>
<gene>
    <name evidence="8" type="primary">cmo_4</name>
    <name evidence="8" type="ORF">SCABRO_02721</name>
</gene>
<dbReference type="SFLD" id="SFLDG01067">
    <property type="entry name" value="SPASM/twitch_domain_containing"/>
    <property type="match status" value="1"/>
</dbReference>
<dbReference type="GO" id="GO:0003824">
    <property type="term" value="F:catalytic activity"/>
    <property type="evidence" value="ECO:0007669"/>
    <property type="project" value="InterPro"/>
</dbReference>
<evidence type="ECO:0000256" key="6">
    <source>
        <dbReference type="ARBA" id="ARBA00023014"/>
    </source>
</evidence>
<dbReference type="InterPro" id="IPR007197">
    <property type="entry name" value="rSAM"/>
</dbReference>